<proteinExistence type="predicted"/>
<comment type="caution">
    <text evidence="2">The sequence shown here is derived from an EMBL/GenBank/DDBJ whole genome shotgun (WGS) entry which is preliminary data.</text>
</comment>
<evidence type="ECO:0000313" key="2">
    <source>
        <dbReference type="EMBL" id="PHZ83452.1"/>
    </source>
</evidence>
<evidence type="ECO:0008006" key="4">
    <source>
        <dbReference type="Google" id="ProtNLM"/>
    </source>
</evidence>
<protein>
    <recommendedName>
        <fullName evidence="4">Alginate export domain-containing protein</fullName>
    </recommendedName>
</protein>
<accession>A0A2G4YMB2</accession>
<evidence type="ECO:0000256" key="1">
    <source>
        <dbReference type="SAM" id="SignalP"/>
    </source>
</evidence>
<dbReference type="InParanoid" id="A0A2G4YMB2"/>
<organism evidence="2 3">
    <name type="scientific">Paremcibacter congregatus</name>
    <dbReference type="NCBI Taxonomy" id="2043170"/>
    <lineage>
        <taxon>Bacteria</taxon>
        <taxon>Pseudomonadati</taxon>
        <taxon>Pseudomonadota</taxon>
        <taxon>Alphaproteobacteria</taxon>
        <taxon>Emcibacterales</taxon>
        <taxon>Emcibacteraceae</taxon>
        <taxon>Paremcibacter</taxon>
    </lineage>
</organism>
<gene>
    <name evidence="2" type="ORF">CRD36_18005</name>
</gene>
<keyword evidence="1" id="KW-0732">Signal</keyword>
<dbReference type="AlphaFoldDB" id="A0A2G4YMB2"/>
<name>A0A2G4YMB2_9PROT</name>
<keyword evidence="3" id="KW-1185">Reference proteome</keyword>
<dbReference type="EMBL" id="PDEM01000033">
    <property type="protein sequence ID" value="PHZ83452.1"/>
    <property type="molecule type" value="Genomic_DNA"/>
</dbReference>
<feature type="signal peptide" evidence="1">
    <location>
        <begin position="1"/>
        <end position="20"/>
    </location>
</feature>
<evidence type="ECO:0000313" key="3">
    <source>
        <dbReference type="Proteomes" id="UP000229730"/>
    </source>
</evidence>
<feature type="chain" id="PRO_5013868717" description="Alginate export domain-containing protein" evidence="1">
    <location>
        <begin position="21"/>
        <end position="444"/>
    </location>
</feature>
<reference evidence="2 3" key="1">
    <citation type="submission" date="2017-10" db="EMBL/GenBank/DDBJ databases">
        <title>Frigbacter circumglobatus gen. nov. sp. nov., isolated from sediment cultured in situ.</title>
        <authorList>
            <person name="Zhao Z."/>
        </authorList>
    </citation>
    <scope>NUCLEOTIDE SEQUENCE [LARGE SCALE GENOMIC DNA]</scope>
    <source>
        <strain evidence="2 3">ZYL</strain>
    </source>
</reference>
<dbReference type="OrthoDB" id="9763101at2"/>
<dbReference type="Proteomes" id="UP000229730">
    <property type="component" value="Unassembled WGS sequence"/>
</dbReference>
<dbReference type="RefSeq" id="WP_099475345.1">
    <property type="nucleotide sequence ID" value="NZ_CP041025.1"/>
</dbReference>
<sequence length="444" mass="50431">MIRLWVSMVVVFGFAPMALAQDVTLPEGLGNLTALKPPQEKQAGLPVDLSGFLETRMGARLQNDPLQKDMSLGEARLQIGLEKQVDRLTFRVVSDFIYDPVQDIYDIDLERGQGVIDLREANMVFSPLDFMDVKLGRQIITWGTGDLIFINDLFAKDWNSFFIGRDTEYLKAPSDALKTAFFFGDTNLDVVYVPRFDADRFIDGTRISYFDRARGKLSGRDMPVRAARPDDWFSDDEIALRLYRSFGAYEAALYYYDGYWKSPAGQDQVTGLATFPRLSVYGASLRGPVQAGIGAVEFGYYKSADGAAHNPLVRNDELRLLISYEQEVGDELTGSLQYYLERRLDYGAYLATLPVGAIRDDRNRHLFTLRLTKLMMQQDLKLSLFNFYSPSDRDGYLRAQVSYKIRDNLRLEAGGNIFYGAEIHSFFGQFQDASNVYSALHYDF</sequence>